<dbReference type="Gene3D" id="3.40.190.10">
    <property type="entry name" value="Periplasmic binding protein-like II"/>
    <property type="match status" value="2"/>
</dbReference>
<dbReference type="GO" id="GO:0015689">
    <property type="term" value="P:molybdate ion transport"/>
    <property type="evidence" value="ECO:0007669"/>
    <property type="project" value="InterPro"/>
</dbReference>
<evidence type="ECO:0000313" key="5">
    <source>
        <dbReference type="EMBL" id="KJA10557.1"/>
    </source>
</evidence>
<dbReference type="PANTHER" id="PTHR30632">
    <property type="entry name" value="MOLYBDATE-BINDING PERIPLASMIC PROTEIN"/>
    <property type="match status" value="1"/>
</dbReference>
<gene>
    <name evidence="5" type="ORF">RP29_10785</name>
</gene>
<dbReference type="PANTHER" id="PTHR30632:SF0">
    <property type="entry name" value="SULFATE-BINDING PROTEIN"/>
    <property type="match status" value="1"/>
</dbReference>
<evidence type="ECO:0000313" key="6">
    <source>
        <dbReference type="Proteomes" id="UP000032566"/>
    </source>
</evidence>
<dbReference type="GO" id="GO:0046872">
    <property type="term" value="F:metal ion binding"/>
    <property type="evidence" value="ECO:0007669"/>
    <property type="project" value="UniProtKB-KW"/>
</dbReference>
<dbReference type="GO" id="GO:0030973">
    <property type="term" value="F:molybdate ion binding"/>
    <property type="evidence" value="ECO:0007669"/>
    <property type="project" value="TreeGrafter"/>
</dbReference>
<evidence type="ECO:0000256" key="3">
    <source>
        <dbReference type="ARBA" id="ARBA00022729"/>
    </source>
</evidence>
<reference evidence="5 6" key="1">
    <citation type="submission" date="2014-12" db="EMBL/GenBank/DDBJ databases">
        <title>Isolation of bacteria from lake water.</title>
        <authorList>
            <person name="Sheng K.-Y."/>
            <person name="Chin P.-S."/>
            <person name="Chan K.-G."/>
            <person name="Tan G.S."/>
        </authorList>
    </citation>
    <scope>NUCLEOTIDE SEQUENCE [LARGE SCALE GENOMIC DNA]</scope>
    <source>
        <strain evidence="5 6">KY4</strain>
    </source>
</reference>
<feature type="binding site" evidence="4">
    <location>
        <position position="52"/>
    </location>
    <ligand>
        <name>molybdate</name>
        <dbReference type="ChEBI" id="CHEBI:36264"/>
    </ligand>
</feature>
<accession>A0A0D7K9B3</accession>
<comment type="similarity">
    <text evidence="1">Belongs to the bacterial solute-binding protein ModA family.</text>
</comment>
<sequence>MQQGAAPVKAPAAGADPVQVYAAGSLRDALTEIARDHEARTGQKVVLTFAASGLLRERIEQGAPAQVFASADTKHPQRLANQGQWQAPVVFTRNTLCALAQGAVAVTSDTLLSTMLQPQVRLGISTPKADPAGDYAWALFQKADALQPGATVRLETKALQLTGGAQSAQAPAGRNTYAWVMEQNRADVFLTYCTNAVAARAEVPSLQVVAVPEALQVGAAYGLTVRAGASAQAQAFAQAVLQPPAQAVFRRLGFAAP</sequence>
<evidence type="ECO:0000256" key="4">
    <source>
        <dbReference type="PIRSR" id="PIRSR004846-1"/>
    </source>
</evidence>
<keyword evidence="3" id="KW-0732">Signal</keyword>
<evidence type="ECO:0000256" key="1">
    <source>
        <dbReference type="ARBA" id="ARBA00009175"/>
    </source>
</evidence>
<dbReference type="STRING" id="80878.RP29_10785"/>
<protein>
    <submittedName>
        <fullName evidence="5">Molybdate ABC transporter substrate-binding protein</fullName>
    </submittedName>
</protein>
<dbReference type="NCBIfam" id="TIGR01256">
    <property type="entry name" value="modA"/>
    <property type="match status" value="1"/>
</dbReference>
<keyword evidence="2 4" id="KW-0479">Metal-binding</keyword>
<dbReference type="InterPro" id="IPR050682">
    <property type="entry name" value="ModA/WtpA"/>
</dbReference>
<dbReference type="Pfam" id="PF13531">
    <property type="entry name" value="SBP_bac_11"/>
    <property type="match status" value="1"/>
</dbReference>
<dbReference type="EMBL" id="JXYQ01000032">
    <property type="protein sequence ID" value="KJA10557.1"/>
    <property type="molecule type" value="Genomic_DNA"/>
</dbReference>
<proteinExistence type="inferred from homology"/>
<dbReference type="AlphaFoldDB" id="A0A0D7K9B3"/>
<organism evidence="5 6">
    <name type="scientific">Acidovorax temperans</name>
    <dbReference type="NCBI Taxonomy" id="80878"/>
    <lineage>
        <taxon>Bacteria</taxon>
        <taxon>Pseudomonadati</taxon>
        <taxon>Pseudomonadota</taxon>
        <taxon>Betaproteobacteria</taxon>
        <taxon>Burkholderiales</taxon>
        <taxon>Comamonadaceae</taxon>
        <taxon>Acidovorax</taxon>
    </lineage>
</organism>
<dbReference type="NCBIfam" id="NF002917">
    <property type="entry name" value="PRK03537.1-3"/>
    <property type="match status" value="1"/>
</dbReference>
<keyword evidence="6" id="KW-1185">Reference proteome</keyword>
<evidence type="ECO:0000256" key="2">
    <source>
        <dbReference type="ARBA" id="ARBA00022723"/>
    </source>
</evidence>
<comment type="caution">
    <text evidence="5">The sequence shown here is derived from an EMBL/GenBank/DDBJ whole genome shotgun (WGS) entry which is preliminary data.</text>
</comment>
<dbReference type="PIRSF" id="PIRSF004846">
    <property type="entry name" value="ModA"/>
    <property type="match status" value="1"/>
</dbReference>
<feature type="binding site" evidence="4">
    <location>
        <position position="25"/>
    </location>
    <ligand>
        <name>molybdate</name>
        <dbReference type="ChEBI" id="CHEBI:36264"/>
    </ligand>
</feature>
<dbReference type="SUPFAM" id="SSF53850">
    <property type="entry name" value="Periplasmic binding protein-like II"/>
    <property type="match status" value="1"/>
</dbReference>
<dbReference type="Proteomes" id="UP000032566">
    <property type="component" value="Unassembled WGS sequence"/>
</dbReference>
<dbReference type="PATRIC" id="fig|80878.5.peg.1821"/>
<name>A0A0D7K9B3_9BURK</name>
<dbReference type="InterPro" id="IPR005950">
    <property type="entry name" value="ModA"/>
</dbReference>
<keyword evidence="4" id="KW-0500">Molybdenum</keyword>